<accession>A0A3N0XWK8</accession>
<comment type="caution">
    <text evidence="1">The sequence shown here is derived from an EMBL/GenBank/DDBJ whole genome shotgun (WGS) entry which is preliminary data.</text>
</comment>
<dbReference type="AlphaFoldDB" id="A0A3N0XWK8"/>
<dbReference type="Proteomes" id="UP000281406">
    <property type="component" value="Unassembled WGS sequence"/>
</dbReference>
<gene>
    <name evidence="1" type="ORF">DPX16_9984</name>
</gene>
<reference evidence="1 2" key="1">
    <citation type="submission" date="2018-10" db="EMBL/GenBank/DDBJ databases">
        <title>Genome assembly for a Yunnan-Guizhou Plateau 3E fish, Anabarilius grahami (Regan), and its evolutionary and genetic applications.</title>
        <authorList>
            <person name="Jiang W."/>
        </authorList>
    </citation>
    <scope>NUCLEOTIDE SEQUENCE [LARGE SCALE GENOMIC DNA]</scope>
    <source>
        <strain evidence="1">AG-KIZ</strain>
        <tissue evidence="1">Muscle</tissue>
    </source>
</reference>
<dbReference type="EMBL" id="RJVU01057857">
    <property type="protein sequence ID" value="ROK15680.1"/>
    <property type="molecule type" value="Genomic_DNA"/>
</dbReference>
<proteinExistence type="predicted"/>
<name>A0A3N0XWK8_ANAGA</name>
<sequence length="75" mass="8585">MNNDWVSYHKGETLRGTFVPTKSRYSSRLDTVCKRLVSTDHFDQNFEGPALLVCMVIITMLMNGDRVSSNSRPLF</sequence>
<protein>
    <submittedName>
        <fullName evidence="1">Uncharacterized protein</fullName>
    </submittedName>
</protein>
<keyword evidence="2" id="KW-1185">Reference proteome</keyword>
<evidence type="ECO:0000313" key="2">
    <source>
        <dbReference type="Proteomes" id="UP000281406"/>
    </source>
</evidence>
<evidence type="ECO:0000313" key="1">
    <source>
        <dbReference type="EMBL" id="ROK15680.1"/>
    </source>
</evidence>
<organism evidence="1 2">
    <name type="scientific">Anabarilius grahami</name>
    <name type="common">Kanglang fish</name>
    <name type="synonym">Barilius grahami</name>
    <dbReference type="NCBI Taxonomy" id="495550"/>
    <lineage>
        <taxon>Eukaryota</taxon>
        <taxon>Metazoa</taxon>
        <taxon>Chordata</taxon>
        <taxon>Craniata</taxon>
        <taxon>Vertebrata</taxon>
        <taxon>Euteleostomi</taxon>
        <taxon>Actinopterygii</taxon>
        <taxon>Neopterygii</taxon>
        <taxon>Teleostei</taxon>
        <taxon>Ostariophysi</taxon>
        <taxon>Cypriniformes</taxon>
        <taxon>Xenocyprididae</taxon>
        <taxon>Xenocypridinae</taxon>
        <taxon>Xenocypridinae incertae sedis</taxon>
        <taxon>Anabarilius</taxon>
    </lineage>
</organism>